<gene>
    <name evidence="1" type="ORF">SCALOS_LOCUS9702</name>
</gene>
<comment type="caution">
    <text evidence="1">The sequence shown here is derived from an EMBL/GenBank/DDBJ whole genome shotgun (WGS) entry which is preliminary data.</text>
</comment>
<dbReference type="EMBL" id="CAJVPM010031468">
    <property type="protein sequence ID" value="CAG8680004.1"/>
    <property type="molecule type" value="Genomic_DNA"/>
</dbReference>
<organism evidence="1 2">
    <name type="scientific">Scutellospora calospora</name>
    <dbReference type="NCBI Taxonomy" id="85575"/>
    <lineage>
        <taxon>Eukaryota</taxon>
        <taxon>Fungi</taxon>
        <taxon>Fungi incertae sedis</taxon>
        <taxon>Mucoromycota</taxon>
        <taxon>Glomeromycotina</taxon>
        <taxon>Glomeromycetes</taxon>
        <taxon>Diversisporales</taxon>
        <taxon>Gigasporaceae</taxon>
        <taxon>Scutellospora</taxon>
    </lineage>
</organism>
<sequence>TSAYNSDNKLGLSTTYLNELYLSCNIILILLHNSFWQLIKLSNSLLIPYCRVLNKLQSDTAHLYE</sequence>
<reference evidence="1" key="1">
    <citation type="submission" date="2021-06" db="EMBL/GenBank/DDBJ databases">
        <authorList>
            <person name="Kallberg Y."/>
            <person name="Tangrot J."/>
            <person name="Rosling A."/>
        </authorList>
    </citation>
    <scope>NUCLEOTIDE SEQUENCE</scope>
    <source>
        <strain evidence="1">AU212A</strain>
    </source>
</reference>
<keyword evidence="2" id="KW-1185">Reference proteome</keyword>
<protein>
    <submittedName>
        <fullName evidence="1">3620_t:CDS:1</fullName>
    </submittedName>
</protein>
<proteinExistence type="predicted"/>
<feature type="non-terminal residue" evidence="1">
    <location>
        <position position="1"/>
    </location>
</feature>
<name>A0ACA9NVT4_9GLOM</name>
<evidence type="ECO:0000313" key="2">
    <source>
        <dbReference type="Proteomes" id="UP000789860"/>
    </source>
</evidence>
<evidence type="ECO:0000313" key="1">
    <source>
        <dbReference type="EMBL" id="CAG8680004.1"/>
    </source>
</evidence>
<accession>A0ACA9NVT4</accession>
<feature type="non-terminal residue" evidence="1">
    <location>
        <position position="65"/>
    </location>
</feature>
<dbReference type="Proteomes" id="UP000789860">
    <property type="component" value="Unassembled WGS sequence"/>
</dbReference>